<accession>A0A1M6Q866</accession>
<dbReference type="Proteomes" id="UP000184536">
    <property type="component" value="Unassembled WGS sequence"/>
</dbReference>
<dbReference type="OrthoDB" id="1810219at2"/>
<dbReference type="EMBL" id="FQZV01000083">
    <property type="protein sequence ID" value="SHK16469.1"/>
    <property type="molecule type" value="Genomic_DNA"/>
</dbReference>
<organism evidence="1 2">
    <name type="scientific">Geosporobacter subterraneus DSM 17957</name>
    <dbReference type="NCBI Taxonomy" id="1121919"/>
    <lineage>
        <taxon>Bacteria</taxon>
        <taxon>Bacillati</taxon>
        <taxon>Bacillota</taxon>
        <taxon>Clostridia</taxon>
        <taxon>Peptostreptococcales</taxon>
        <taxon>Thermotaleaceae</taxon>
        <taxon>Geosporobacter</taxon>
    </lineage>
</organism>
<evidence type="ECO:0000313" key="1">
    <source>
        <dbReference type="EMBL" id="SHK16469.1"/>
    </source>
</evidence>
<reference evidence="2" key="1">
    <citation type="submission" date="2016-11" db="EMBL/GenBank/DDBJ databases">
        <authorList>
            <person name="Varghese N."/>
            <person name="Submissions S."/>
        </authorList>
    </citation>
    <scope>NUCLEOTIDE SEQUENCE [LARGE SCALE GENOMIC DNA]</scope>
    <source>
        <strain evidence="2">DSM 17957</strain>
    </source>
</reference>
<gene>
    <name evidence="1" type="ORF">SAMN02745975_03787</name>
</gene>
<sequence length="343" mass="38671">MDSFKLPITFEIKKTDILRLLIGELKHTIQEGSFFKGLNTPIEAGTLSQYEGMIESPKFKRAAALIAAPEAYAVLRSGGGSMPLEELWVHLGSTENRFATAAAVVTESQENFIIQYYERYQDFILSWCEAFATAPEETAPNYIPPKVELEAFLFILHSIDAFRRATFKNMLDYAMTEVPSITFSEFASTMGDSIKSGDIRWLLPAFMVVTPGMHEVNIDLKPTYASVLTDKSFLFHAQTDKPENDVLVFGEAGKVMGVEFYRTWLQCFGFDLKVRLGGKNNSFKTVERIFAAPTALANHLVRLEMTEKGHVLVNHQAYMKDELISKLNQIFEFALKDISATRN</sequence>
<name>A0A1M6Q866_9FIRM</name>
<evidence type="ECO:0000313" key="2">
    <source>
        <dbReference type="Proteomes" id="UP000184536"/>
    </source>
</evidence>
<protein>
    <submittedName>
        <fullName evidence="1">Uncharacterized protein</fullName>
    </submittedName>
</protein>
<dbReference type="RefSeq" id="WP_110942731.1">
    <property type="nucleotide sequence ID" value="NZ_FQZV01000083.1"/>
</dbReference>
<keyword evidence="2" id="KW-1185">Reference proteome</keyword>
<dbReference type="STRING" id="1121919.SAMN02745975_03787"/>
<proteinExistence type="predicted"/>
<dbReference type="AlphaFoldDB" id="A0A1M6Q866"/>